<dbReference type="SUPFAM" id="SSF48452">
    <property type="entry name" value="TPR-like"/>
    <property type="match status" value="1"/>
</dbReference>
<dbReference type="PANTHER" id="PTHR23083:SF464">
    <property type="entry name" value="TETRATRICOPEPTIDE REPEAT DOMAIN 7, ISOFORM A"/>
    <property type="match status" value="1"/>
</dbReference>
<dbReference type="Proteomes" id="UP000663829">
    <property type="component" value="Unassembled WGS sequence"/>
</dbReference>
<dbReference type="InterPro" id="IPR019734">
    <property type="entry name" value="TPR_rpt"/>
</dbReference>
<dbReference type="OrthoDB" id="29013at2759"/>
<gene>
    <name evidence="4" type="ORF">GPM918_LOCUS42036</name>
    <name evidence="5" type="ORF">SRO942_LOCUS43205</name>
</gene>
<evidence type="ECO:0000256" key="2">
    <source>
        <dbReference type="ARBA" id="ARBA00038251"/>
    </source>
</evidence>
<sequence>FKECLRMQPENIQVYLQVAKIMLENIYDLPSLFETLPSSARDAAPTTASNMIQHEQRPPFLDLVDEAISYCERAREIRQPSHPRALLLLAVAYSFKARQTSIHTDRQALFQAAINELREAIRLDPYDSIAYFHLAHNLAFLNDVREAISAIETSLRLQPDDKYSLHLYTILLTSNKQMIQAYTQIYKATNEFPDISLLLTKAAVEDQLYGSEQSILTCKEALIVWKNDFEPVMNKQSSS</sequence>
<feature type="non-terminal residue" evidence="4">
    <location>
        <position position="1"/>
    </location>
</feature>
<organism evidence="4 6">
    <name type="scientific">Didymodactylos carnosus</name>
    <dbReference type="NCBI Taxonomy" id="1234261"/>
    <lineage>
        <taxon>Eukaryota</taxon>
        <taxon>Metazoa</taxon>
        <taxon>Spiralia</taxon>
        <taxon>Gnathifera</taxon>
        <taxon>Rotifera</taxon>
        <taxon>Eurotatoria</taxon>
        <taxon>Bdelloidea</taxon>
        <taxon>Philodinida</taxon>
        <taxon>Philodinidae</taxon>
        <taxon>Didymodactylos</taxon>
    </lineage>
</organism>
<dbReference type="AlphaFoldDB" id="A0A816ABK6"/>
<dbReference type="InterPro" id="IPR011990">
    <property type="entry name" value="TPR-like_helical_dom_sf"/>
</dbReference>
<keyword evidence="3" id="KW-0802">TPR repeat</keyword>
<evidence type="ECO:0000256" key="3">
    <source>
        <dbReference type="PROSITE-ProRule" id="PRU00339"/>
    </source>
</evidence>
<comment type="function">
    <text evidence="1">Involved in endocytosis.</text>
</comment>
<feature type="repeat" description="TPR" evidence="3">
    <location>
        <begin position="128"/>
        <end position="161"/>
    </location>
</feature>
<dbReference type="Proteomes" id="UP000681722">
    <property type="component" value="Unassembled WGS sequence"/>
</dbReference>
<dbReference type="EMBL" id="CAJNOQ010034574">
    <property type="protein sequence ID" value="CAF1595314.1"/>
    <property type="molecule type" value="Genomic_DNA"/>
</dbReference>
<comment type="similarity">
    <text evidence="2">Belongs to the YPP1 family.</text>
</comment>
<protein>
    <recommendedName>
        <fullName evidence="7">Tetratricopeptide repeat protein</fullName>
    </recommendedName>
</protein>
<evidence type="ECO:0008006" key="7">
    <source>
        <dbReference type="Google" id="ProtNLM"/>
    </source>
</evidence>
<dbReference type="PROSITE" id="PS50005">
    <property type="entry name" value="TPR"/>
    <property type="match status" value="1"/>
</dbReference>
<accession>A0A816ABK6</accession>
<proteinExistence type="inferred from homology"/>
<reference evidence="4" key="1">
    <citation type="submission" date="2021-02" db="EMBL/GenBank/DDBJ databases">
        <authorList>
            <person name="Nowell W R."/>
        </authorList>
    </citation>
    <scope>NUCLEOTIDE SEQUENCE</scope>
</reference>
<dbReference type="Pfam" id="PF13181">
    <property type="entry name" value="TPR_8"/>
    <property type="match status" value="1"/>
</dbReference>
<evidence type="ECO:0000313" key="6">
    <source>
        <dbReference type="Proteomes" id="UP000663829"/>
    </source>
</evidence>
<comment type="caution">
    <text evidence="4">The sequence shown here is derived from an EMBL/GenBank/DDBJ whole genome shotgun (WGS) entry which is preliminary data.</text>
</comment>
<evidence type="ECO:0000256" key="1">
    <source>
        <dbReference type="ARBA" id="ARBA00002550"/>
    </source>
</evidence>
<evidence type="ECO:0000313" key="5">
    <source>
        <dbReference type="EMBL" id="CAF4469720.1"/>
    </source>
</evidence>
<name>A0A816ABK6_9BILA</name>
<dbReference type="InterPro" id="IPR051722">
    <property type="entry name" value="Endocytosis_PI4K-reg_protein"/>
</dbReference>
<keyword evidence="6" id="KW-1185">Reference proteome</keyword>
<dbReference type="Gene3D" id="1.25.40.10">
    <property type="entry name" value="Tetratricopeptide repeat domain"/>
    <property type="match status" value="1"/>
</dbReference>
<evidence type="ECO:0000313" key="4">
    <source>
        <dbReference type="EMBL" id="CAF1595314.1"/>
    </source>
</evidence>
<feature type="non-terminal residue" evidence="4">
    <location>
        <position position="239"/>
    </location>
</feature>
<dbReference type="PANTHER" id="PTHR23083">
    <property type="entry name" value="TETRATRICOPEPTIDE REPEAT PROTEIN, TPR"/>
    <property type="match status" value="1"/>
</dbReference>
<dbReference type="EMBL" id="CAJOBC010100848">
    <property type="protein sequence ID" value="CAF4469720.1"/>
    <property type="molecule type" value="Genomic_DNA"/>
</dbReference>